<evidence type="ECO:0000313" key="23">
    <source>
        <dbReference type="Proteomes" id="UP000694545"/>
    </source>
</evidence>
<dbReference type="GO" id="GO:0007052">
    <property type="term" value="P:mitotic spindle organization"/>
    <property type="evidence" value="ECO:0007669"/>
    <property type="project" value="TreeGrafter"/>
</dbReference>
<dbReference type="InterPro" id="IPR019775">
    <property type="entry name" value="WD40_repeat_CS"/>
</dbReference>
<dbReference type="FunFam" id="2.130.10.10:FF:000164">
    <property type="entry name" value="Kinesin family member 21A"/>
    <property type="match status" value="1"/>
</dbReference>
<evidence type="ECO:0000256" key="12">
    <source>
        <dbReference type="ARBA" id="ARBA00023054"/>
    </source>
</evidence>
<dbReference type="GO" id="GO:0003777">
    <property type="term" value="F:microtubule motor activity"/>
    <property type="evidence" value="ECO:0007669"/>
    <property type="project" value="InterPro"/>
</dbReference>
<dbReference type="Pfam" id="PF00400">
    <property type="entry name" value="WD40"/>
    <property type="match status" value="3"/>
</dbReference>
<dbReference type="GO" id="GO:0030425">
    <property type="term" value="C:dendrite"/>
    <property type="evidence" value="ECO:0007669"/>
    <property type="project" value="UniProtKB-SubCell"/>
</dbReference>
<keyword evidence="23" id="KW-1185">Reference proteome</keyword>
<dbReference type="Pfam" id="PF25764">
    <property type="entry name" value="KIF21A_4th"/>
    <property type="match status" value="1"/>
</dbReference>
<dbReference type="PROSITE" id="PS00411">
    <property type="entry name" value="KINESIN_MOTOR_1"/>
    <property type="match status" value="1"/>
</dbReference>
<feature type="compositionally biased region" description="Low complexity" evidence="19">
    <location>
        <begin position="584"/>
        <end position="593"/>
    </location>
</feature>
<reference evidence="22" key="1">
    <citation type="submission" date="2025-08" db="UniProtKB">
        <authorList>
            <consortium name="Ensembl"/>
        </authorList>
    </citation>
    <scope>IDENTIFICATION</scope>
</reference>
<dbReference type="InterPro" id="IPR036961">
    <property type="entry name" value="Kinesin_motor_dom_sf"/>
</dbReference>
<dbReference type="InterPro" id="IPR015943">
    <property type="entry name" value="WD40/YVTN_repeat-like_dom_sf"/>
</dbReference>
<proteinExistence type="inferred from homology"/>
<dbReference type="Ensembl" id="ENSVKKT00000016273.1">
    <property type="protein sequence ID" value="ENSVKKP00000015899.1"/>
    <property type="gene ID" value="ENSVKKG00000000454.1"/>
</dbReference>
<dbReference type="PANTHER" id="PTHR47969">
    <property type="entry name" value="CHROMOSOME-ASSOCIATED KINESIN KIF4A-RELATED"/>
    <property type="match status" value="1"/>
</dbReference>
<keyword evidence="12 18" id="KW-0175">Coiled coil</keyword>
<dbReference type="FunFam" id="2.130.10.10:FF:000104">
    <property type="entry name" value="Kinesin family member 21A"/>
    <property type="match status" value="1"/>
</dbReference>
<feature type="transmembrane region" description="Helical" evidence="20">
    <location>
        <begin position="853"/>
        <end position="873"/>
    </location>
</feature>
<dbReference type="InterPro" id="IPR036322">
    <property type="entry name" value="WD40_repeat_dom_sf"/>
</dbReference>
<protein>
    <submittedName>
        <fullName evidence="22">Kinesin family member 21A</fullName>
    </submittedName>
</protein>
<dbReference type="GO" id="GO:0005524">
    <property type="term" value="F:ATP binding"/>
    <property type="evidence" value="ECO:0007669"/>
    <property type="project" value="UniProtKB-KW"/>
</dbReference>
<dbReference type="SMART" id="SM00320">
    <property type="entry name" value="WD40"/>
    <property type="match status" value="7"/>
</dbReference>
<evidence type="ECO:0000256" key="13">
    <source>
        <dbReference type="ARBA" id="ARBA00023175"/>
    </source>
</evidence>
<evidence type="ECO:0000256" key="2">
    <source>
        <dbReference type="ARBA" id="ARBA00004279"/>
    </source>
</evidence>
<keyword evidence="9" id="KW-0677">Repeat</keyword>
<comment type="caution">
    <text evidence="17">Lacks conserved residue(s) required for the propagation of feature annotation.</text>
</comment>
<feature type="region of interest" description="Disordered" evidence="19">
    <location>
        <begin position="685"/>
        <end position="706"/>
    </location>
</feature>
<feature type="coiled-coil region" evidence="18">
    <location>
        <begin position="371"/>
        <end position="542"/>
    </location>
</feature>
<feature type="repeat" description="WD" evidence="16">
    <location>
        <begin position="943"/>
        <end position="982"/>
    </location>
</feature>
<dbReference type="PROSITE" id="PS50067">
    <property type="entry name" value="KINESIN_MOTOR_2"/>
    <property type="match status" value="1"/>
</dbReference>
<dbReference type="InterPro" id="IPR027417">
    <property type="entry name" value="P-loop_NTPase"/>
</dbReference>
<dbReference type="CDD" id="cd00200">
    <property type="entry name" value="WD40"/>
    <property type="match status" value="1"/>
</dbReference>
<dbReference type="Gene3D" id="3.40.850.10">
    <property type="entry name" value="Kinesin motor domain"/>
    <property type="match status" value="1"/>
</dbReference>
<keyword evidence="20" id="KW-1133">Transmembrane helix</keyword>
<dbReference type="Pfam" id="PF23203">
    <property type="entry name" value="KIF21A"/>
    <property type="match status" value="1"/>
</dbReference>
<dbReference type="PROSITE" id="PS50294">
    <property type="entry name" value="WD_REPEATS_REGION"/>
    <property type="match status" value="1"/>
</dbReference>
<evidence type="ECO:0000259" key="21">
    <source>
        <dbReference type="PROSITE" id="PS50067"/>
    </source>
</evidence>
<evidence type="ECO:0000256" key="18">
    <source>
        <dbReference type="SAM" id="Coils"/>
    </source>
</evidence>
<dbReference type="FunFam" id="3.40.850.10:FF:000166">
    <property type="entry name" value="Kinesin family member 21B"/>
    <property type="match status" value="1"/>
</dbReference>
<keyword evidence="6" id="KW-0597">Phosphoprotein</keyword>
<dbReference type="PROSITE" id="PS50082">
    <property type="entry name" value="WD_REPEATS_2"/>
    <property type="match status" value="2"/>
</dbReference>
<keyword evidence="10" id="KW-0547">Nucleotide-binding</keyword>
<dbReference type="GO" id="GO:0007018">
    <property type="term" value="P:microtubule-based movement"/>
    <property type="evidence" value="ECO:0007669"/>
    <property type="project" value="InterPro"/>
</dbReference>
<evidence type="ECO:0000256" key="17">
    <source>
        <dbReference type="PROSITE-ProRule" id="PRU00283"/>
    </source>
</evidence>
<evidence type="ECO:0000256" key="1">
    <source>
        <dbReference type="ARBA" id="ARBA00004245"/>
    </source>
</evidence>
<feature type="region of interest" description="Disordered" evidence="19">
    <location>
        <begin position="558"/>
        <end position="605"/>
    </location>
</feature>
<evidence type="ECO:0000256" key="15">
    <source>
        <dbReference type="ARBA" id="ARBA00023273"/>
    </source>
</evidence>
<evidence type="ECO:0000256" key="20">
    <source>
        <dbReference type="SAM" id="Phobius"/>
    </source>
</evidence>
<accession>A0A8D2L2Q4</accession>
<keyword evidence="11" id="KW-0067">ATP-binding</keyword>
<dbReference type="GO" id="GO:0008017">
    <property type="term" value="F:microtubule binding"/>
    <property type="evidence" value="ECO:0007669"/>
    <property type="project" value="InterPro"/>
</dbReference>
<dbReference type="InterPro" id="IPR056533">
    <property type="entry name" value="KIF21A/B_hel_1"/>
</dbReference>
<comment type="similarity">
    <text evidence="17">Belongs to the TRAFAC class myosin-kinesin ATPase superfamily. Kinesin family.</text>
</comment>
<evidence type="ECO:0000256" key="5">
    <source>
        <dbReference type="ARBA" id="ARBA00022490"/>
    </source>
</evidence>
<keyword evidence="20" id="KW-0472">Membrane</keyword>
<feature type="compositionally biased region" description="Acidic residues" evidence="19">
    <location>
        <begin position="328"/>
        <end position="361"/>
    </location>
</feature>
<keyword evidence="14" id="KW-0206">Cytoskeleton</keyword>
<dbReference type="SUPFAM" id="SSF52540">
    <property type="entry name" value="P-loop containing nucleoside triphosphate hydrolases"/>
    <property type="match status" value="1"/>
</dbReference>
<keyword evidence="20" id="KW-0812">Transmembrane</keyword>
<dbReference type="InterPro" id="IPR056532">
    <property type="entry name" value="KIF21A/B_hel_2"/>
</dbReference>
<dbReference type="GO" id="GO:0030426">
    <property type="term" value="C:growth cone"/>
    <property type="evidence" value="ECO:0007669"/>
    <property type="project" value="UniProtKB-SubCell"/>
</dbReference>
<feature type="compositionally biased region" description="Basic residues" evidence="19">
    <location>
        <begin position="685"/>
        <end position="694"/>
    </location>
</feature>
<evidence type="ECO:0000256" key="4">
    <source>
        <dbReference type="ARBA" id="ARBA00004624"/>
    </source>
</evidence>
<keyword evidence="8" id="KW-0493">Microtubule</keyword>
<evidence type="ECO:0000256" key="16">
    <source>
        <dbReference type="PROSITE-ProRule" id="PRU00221"/>
    </source>
</evidence>
<organism evidence="22 23">
    <name type="scientific">Varanus komodoensis</name>
    <name type="common">Komodo dragon</name>
    <dbReference type="NCBI Taxonomy" id="61221"/>
    <lineage>
        <taxon>Eukaryota</taxon>
        <taxon>Metazoa</taxon>
        <taxon>Chordata</taxon>
        <taxon>Craniata</taxon>
        <taxon>Vertebrata</taxon>
        <taxon>Euteleostomi</taxon>
        <taxon>Lepidosauria</taxon>
        <taxon>Squamata</taxon>
        <taxon>Bifurcata</taxon>
        <taxon>Unidentata</taxon>
        <taxon>Episquamata</taxon>
        <taxon>Toxicofera</taxon>
        <taxon>Anguimorpha</taxon>
        <taxon>Paleoanguimorpha</taxon>
        <taxon>Varanoidea</taxon>
        <taxon>Varanidae</taxon>
        <taxon>Varanus</taxon>
    </lineage>
</organism>
<dbReference type="Pfam" id="PF00225">
    <property type="entry name" value="Kinesin"/>
    <property type="match status" value="1"/>
</dbReference>
<evidence type="ECO:0000256" key="6">
    <source>
        <dbReference type="ARBA" id="ARBA00022553"/>
    </source>
</evidence>
<feature type="coiled-coil region" evidence="18">
    <location>
        <begin position="135"/>
        <end position="262"/>
    </location>
</feature>
<keyword evidence="5" id="KW-0963">Cytoplasm</keyword>
<dbReference type="InterPro" id="IPR019821">
    <property type="entry name" value="Kinesin_motor_CS"/>
</dbReference>
<evidence type="ECO:0000256" key="19">
    <source>
        <dbReference type="SAM" id="MobiDB-lite"/>
    </source>
</evidence>
<dbReference type="SUPFAM" id="SSF50978">
    <property type="entry name" value="WD40 repeat-like"/>
    <property type="match status" value="1"/>
</dbReference>
<evidence type="ECO:0000256" key="10">
    <source>
        <dbReference type="ARBA" id="ARBA00022741"/>
    </source>
</evidence>
<dbReference type="PROSITE" id="PS00678">
    <property type="entry name" value="WD_REPEATS_1"/>
    <property type="match status" value="1"/>
</dbReference>
<comment type="subcellular location">
    <subcellularLocation>
        <location evidence="3">Cell projection</location>
        <location evidence="3">Axon</location>
    </subcellularLocation>
    <subcellularLocation>
        <location evidence="2">Cell projection</location>
        <location evidence="2">Dendrite</location>
    </subcellularLocation>
    <subcellularLocation>
        <location evidence="4">Cell projection</location>
        <location evidence="4">Growth cone</location>
    </subcellularLocation>
    <subcellularLocation>
        <location evidence="1">Cytoplasm</location>
        <location evidence="1">Cytoskeleton</location>
    </subcellularLocation>
</comment>
<keyword evidence="13" id="KW-0505">Motor protein</keyword>
<feature type="domain" description="Kinesin motor" evidence="21">
    <location>
        <begin position="1"/>
        <end position="127"/>
    </location>
</feature>
<dbReference type="SUPFAM" id="SSF46579">
    <property type="entry name" value="Prefoldin"/>
    <property type="match status" value="1"/>
</dbReference>
<reference evidence="22" key="2">
    <citation type="submission" date="2025-09" db="UniProtKB">
        <authorList>
            <consortium name="Ensembl"/>
        </authorList>
    </citation>
    <scope>IDENTIFICATION</scope>
</reference>
<evidence type="ECO:0000256" key="3">
    <source>
        <dbReference type="ARBA" id="ARBA00004489"/>
    </source>
</evidence>
<feature type="region of interest" description="Disordered" evidence="19">
    <location>
        <begin position="328"/>
        <end position="364"/>
    </location>
</feature>
<evidence type="ECO:0000256" key="7">
    <source>
        <dbReference type="ARBA" id="ARBA00022574"/>
    </source>
</evidence>
<feature type="compositionally biased region" description="Basic and acidic residues" evidence="19">
    <location>
        <begin position="695"/>
        <end position="706"/>
    </location>
</feature>
<dbReference type="InterPro" id="IPR027640">
    <property type="entry name" value="Kinesin-like_fam"/>
</dbReference>
<keyword evidence="15" id="KW-0966">Cell projection</keyword>
<evidence type="ECO:0000256" key="14">
    <source>
        <dbReference type="ARBA" id="ARBA00023212"/>
    </source>
</evidence>
<evidence type="ECO:0000313" key="22">
    <source>
        <dbReference type="Ensembl" id="ENSVKKP00000015899.1"/>
    </source>
</evidence>
<dbReference type="PANTHER" id="PTHR47969:SF31">
    <property type="entry name" value="KINESIN FAMILY MEMBER 21A"/>
    <property type="match status" value="1"/>
</dbReference>
<dbReference type="InterPro" id="IPR001752">
    <property type="entry name" value="Kinesin_motor_dom"/>
</dbReference>
<dbReference type="PRINTS" id="PR00380">
    <property type="entry name" value="KINESINHEAVY"/>
</dbReference>
<dbReference type="SMART" id="SM00129">
    <property type="entry name" value="KISc"/>
    <property type="match status" value="1"/>
</dbReference>
<dbReference type="Pfam" id="PF23204">
    <property type="entry name" value="KIF21A_2nd"/>
    <property type="match status" value="1"/>
</dbReference>
<evidence type="ECO:0000256" key="9">
    <source>
        <dbReference type="ARBA" id="ARBA00022737"/>
    </source>
</evidence>
<evidence type="ECO:0000256" key="11">
    <source>
        <dbReference type="ARBA" id="ARBA00022840"/>
    </source>
</evidence>
<feature type="repeat" description="WD" evidence="16">
    <location>
        <begin position="1180"/>
        <end position="1221"/>
    </location>
</feature>
<evidence type="ECO:0000256" key="8">
    <source>
        <dbReference type="ARBA" id="ARBA00022701"/>
    </source>
</evidence>
<dbReference type="InterPro" id="IPR001680">
    <property type="entry name" value="WD40_rpt"/>
</dbReference>
<sequence length="1284" mass="145067">TIIIFNIDMVNESSQLNEFETLTAKFHFVDLAGSERLKRTGATGERAKEGISINCGLLALGNVISALGDKSKKVTHVPYRDSKLTRLLQDSLGGNSQTVMIACVSPSDRDFMETLNTLKYANRARNIKNKVMVNQDRASQQINALRSEITRLQMELMEYRTGKRIIDEEGVESINDMFHENAMLQTENNNLRVRIKAMQETIDALRARITQLVSDQANQVLARAGEGNEEISNMIHNYIKEIEDLRAKLLESESVNENLRRNLSRASTRGTFFSGPSAFSASMLGSDKETVEIIDLAKKDLEKLKKKEKKKKKRYHLKLYLHRILSEEGQELSEHEDDEDEEDEDDDMEVVESSDESDSDSDEKANYQADLANITCEIAIKQKLIDELENSQRRLQTLKRQYEEKLMMLQHKIRDTQLERDQVLQNLGSVESCSEEKAKKIKAEYEKKLQSMNKELQRLQAAQKEHARLLKNQSQYEKQLKKLQQDVAEMKKTKVRLMKQMKEEQEKARMNESRRNREIAQLKKEQRKREHQLKLLEAQKRNQEVILRRRTEEVTALRRQARPMSDKVAGRASRKLSLPEHSSQEQTSSVSSVDNEGSRAVSQQRMKIPVARVQALPAATTNGTRSKYQRKAMTARVYTSKGARMKWQLLERRVTEIIMQKMTISNMETDMNRLLKQREELTKRKEKLSKRRERMIKESGPDADKSIHNINEEMESLSANIDYINDSISDCQANIMQMEEAKEEGETLDVTAVINACTLTEARYLLDHFLTMGINKGLQAAQKEAQIKVLEGRLKQTEITSATQNQLLFHMLKEKAELNPELDALLGHALQGNFSLLQNGIRLHARVLTMHHVSFILISNNFIYLLILILFLIKEAFNVQFFSCSSDSGTSEASLSPPSSPPSRPRNELNVFITKERSTVGIINPFASSKCVRSSPIQCIHIAEGHTKAVLCVDSTDDLLFTGSKDRTCKVWNLVTGQEIMSLGGHPNNVVSVKYCNYTSLVFTISTSYIKVWDIRDSAKCIRTLTSSGQAMPGDACSGNTNRTVTIPAGESQINQIALNSTGTFLYAAAGNAVRMWDLKRFQSTGKLTGHLGPVMCLTVDRISNGQDLIITGSKDHYIKMFDVTEGALGTVSPTHNFEPPHYDGIEALTIMGDNLFSGSRDNGIKKWDLAQKDLIQQVPNAHKDWVCALGLVPGSPVLLSGCRGGILKLWNVDTFAPIAELKGHDSPINAICTNSSQIFTIIFLTYSISVVKNTGKSLFEIKSQKATSSNYLLKERVQRLISS</sequence>
<keyword evidence="7 16" id="KW-0853">WD repeat</keyword>
<dbReference type="CDD" id="cd22263">
    <property type="entry name" value="Rcc_KIF21A"/>
    <property type="match status" value="1"/>
</dbReference>
<dbReference type="GO" id="GO:0051231">
    <property type="term" value="P:spindle elongation"/>
    <property type="evidence" value="ECO:0007669"/>
    <property type="project" value="TreeGrafter"/>
</dbReference>
<dbReference type="GO" id="GO:0005875">
    <property type="term" value="C:microtubule associated complex"/>
    <property type="evidence" value="ECO:0007669"/>
    <property type="project" value="TreeGrafter"/>
</dbReference>
<name>A0A8D2L2Q4_VARKO</name>
<dbReference type="Proteomes" id="UP000694545">
    <property type="component" value="Unplaced"/>
</dbReference>
<dbReference type="Gene3D" id="2.130.10.10">
    <property type="entry name" value="YVTN repeat-like/Quinoprotein amine dehydrogenase"/>
    <property type="match status" value="2"/>
</dbReference>
<dbReference type="GO" id="GO:0005874">
    <property type="term" value="C:microtubule"/>
    <property type="evidence" value="ECO:0007669"/>
    <property type="project" value="UniProtKB-KW"/>
</dbReference>